<proteinExistence type="predicted"/>
<dbReference type="NCBIfam" id="TIGR00360">
    <property type="entry name" value="ComEC_N-term"/>
    <property type="match status" value="1"/>
</dbReference>
<organism evidence="9 10">
    <name type="scientific">Chitinophaga agrisoli</name>
    <dbReference type="NCBI Taxonomy" id="2607653"/>
    <lineage>
        <taxon>Bacteria</taxon>
        <taxon>Pseudomonadati</taxon>
        <taxon>Bacteroidota</taxon>
        <taxon>Chitinophagia</taxon>
        <taxon>Chitinophagales</taxon>
        <taxon>Chitinophagaceae</taxon>
        <taxon>Chitinophaga</taxon>
    </lineage>
</organism>
<feature type="transmembrane region" description="Helical" evidence="6">
    <location>
        <begin position="264"/>
        <end position="286"/>
    </location>
</feature>
<feature type="transmembrane region" description="Helical" evidence="6">
    <location>
        <begin position="493"/>
        <end position="514"/>
    </location>
</feature>
<feature type="domain" description="ComEC/Rec2-related protein" evidence="7">
    <location>
        <begin position="244"/>
        <end position="513"/>
    </location>
</feature>
<comment type="caution">
    <text evidence="9">The sequence shown here is derived from an EMBL/GenBank/DDBJ whole genome shotgun (WGS) entry which is preliminary data.</text>
</comment>
<keyword evidence="10" id="KW-1185">Reference proteome</keyword>
<dbReference type="RefSeq" id="WP_149836586.1">
    <property type="nucleotide sequence ID" value="NZ_VUOC01000001.1"/>
</dbReference>
<keyword evidence="2" id="KW-1003">Cell membrane</keyword>
<dbReference type="Proteomes" id="UP000324611">
    <property type="component" value="Unassembled WGS sequence"/>
</dbReference>
<sequence>MSKNQFCNPLKATPFLRLVIPLAAGICLQIHCAVSWPYWVGVALLLLAGLYAWRLLPPARQYVLNGWRGMLLYLLLFCAGGLLVPLKDIRRQPGYFGNRLQSADTLLVTLQEPLQERARSDKTVAAVEAVLLNDRLIAVQGNLLLYLQRDTTNRVLQCGDRVWICGTRQPVSNSGNPGAFDYRRYCANRQVFHQAYIRAGHWKKASRQHGHFIAKWLLQARAWCLHTLQRYMGEGPESALAAALLIGYRYDLDRDMVQAYTNAGVVHIIAISGMHLALIYGSLIWLLQWLPPRRLANLLKAAIIISILWGFALVTGAAASILRAAVMFSVLAIGQFVLDRYTNMYNSLAASAFLLLCYDPWLLLDAGFQLSYLAVLSLLLCYRPLYDLWHIPNKWLNKLWAAVALTLAAQLFTLPVCLYYFHQFPNLFLPANLLIVALSTIILYGLILLLLLAPIPVAAHYTGIAARGMITAMNRMVSFIEGLPYAVTDNIYLPLYGAICAYVMMGALAAAWLAKWKGGCWLALCAALCWAVMDVGARLQIQQRRQVIIYNVPGYTAIDILKGHAVQFAGDTAVPRTPALRQRYLQPARLINRSREHDIECFTKKGAFISLGSKRLVVVDSSWHACRPVKKIQVDYILLSHRPKLAISQLKDMFTCKMIIFDASNPFWQIQRWKNDCSALTLRCFSVPDQGAYLINF</sequence>
<protein>
    <submittedName>
        <fullName evidence="9">ComEC family competence protein</fullName>
    </submittedName>
</protein>
<dbReference type="InterPro" id="IPR025405">
    <property type="entry name" value="DUF4131"/>
</dbReference>
<evidence type="ECO:0000259" key="8">
    <source>
        <dbReference type="Pfam" id="PF13567"/>
    </source>
</evidence>
<dbReference type="InterPro" id="IPR004477">
    <property type="entry name" value="ComEC_N"/>
</dbReference>
<feature type="transmembrane region" description="Helical" evidence="6">
    <location>
        <begin position="427"/>
        <end position="452"/>
    </location>
</feature>
<feature type="transmembrane region" description="Helical" evidence="6">
    <location>
        <begin position="298"/>
        <end position="315"/>
    </location>
</feature>
<keyword evidence="3 6" id="KW-0812">Transmembrane</keyword>
<dbReference type="EMBL" id="VUOC01000001">
    <property type="protein sequence ID" value="KAA2245192.1"/>
    <property type="molecule type" value="Genomic_DNA"/>
</dbReference>
<feature type="transmembrane region" description="Helical" evidence="6">
    <location>
        <begin position="68"/>
        <end position="86"/>
    </location>
</feature>
<dbReference type="PANTHER" id="PTHR30619:SF1">
    <property type="entry name" value="RECOMBINATION PROTEIN 2"/>
    <property type="match status" value="1"/>
</dbReference>
<feature type="transmembrane region" description="Helical" evidence="6">
    <location>
        <begin position="37"/>
        <end position="56"/>
    </location>
</feature>
<comment type="subcellular location">
    <subcellularLocation>
        <location evidence="1">Cell membrane</location>
        <topology evidence="1">Multi-pass membrane protein</topology>
    </subcellularLocation>
</comment>
<dbReference type="GO" id="GO:0005886">
    <property type="term" value="C:plasma membrane"/>
    <property type="evidence" value="ECO:0007669"/>
    <property type="project" value="UniProtKB-SubCell"/>
</dbReference>
<accession>A0A5B2W3F7</accession>
<gene>
    <name evidence="9" type="ORF">F0L74_04315</name>
</gene>
<keyword evidence="4 6" id="KW-1133">Transmembrane helix</keyword>
<keyword evidence="5 6" id="KW-0472">Membrane</keyword>
<dbReference type="InterPro" id="IPR052159">
    <property type="entry name" value="Competence_DNA_uptake"/>
</dbReference>
<evidence type="ECO:0000256" key="2">
    <source>
        <dbReference type="ARBA" id="ARBA00022475"/>
    </source>
</evidence>
<reference evidence="9 10" key="2">
    <citation type="submission" date="2019-09" db="EMBL/GenBank/DDBJ databases">
        <authorList>
            <person name="Jin C."/>
        </authorList>
    </citation>
    <scope>NUCLEOTIDE SEQUENCE [LARGE SCALE GENOMIC DNA]</scope>
    <source>
        <strain evidence="9 10">BN140078</strain>
    </source>
</reference>
<feature type="domain" description="DUF4131" evidence="8">
    <location>
        <begin position="34"/>
        <end position="201"/>
    </location>
</feature>
<evidence type="ECO:0000256" key="6">
    <source>
        <dbReference type="SAM" id="Phobius"/>
    </source>
</evidence>
<dbReference type="PANTHER" id="PTHR30619">
    <property type="entry name" value="DNA INTERNALIZATION/COMPETENCE PROTEIN COMEC/REC2"/>
    <property type="match status" value="1"/>
</dbReference>
<evidence type="ECO:0000256" key="3">
    <source>
        <dbReference type="ARBA" id="ARBA00022692"/>
    </source>
</evidence>
<dbReference type="Pfam" id="PF03772">
    <property type="entry name" value="Competence"/>
    <property type="match status" value="1"/>
</dbReference>
<evidence type="ECO:0000259" key="7">
    <source>
        <dbReference type="Pfam" id="PF03772"/>
    </source>
</evidence>
<name>A0A5B2W3F7_9BACT</name>
<evidence type="ECO:0000256" key="4">
    <source>
        <dbReference type="ARBA" id="ARBA00022989"/>
    </source>
</evidence>
<feature type="transmembrane region" description="Helical" evidence="6">
    <location>
        <begin position="345"/>
        <end position="364"/>
    </location>
</feature>
<feature type="transmembrane region" description="Helical" evidence="6">
    <location>
        <begin position="398"/>
        <end position="421"/>
    </location>
</feature>
<reference evidence="9 10" key="1">
    <citation type="submission" date="2019-09" db="EMBL/GenBank/DDBJ databases">
        <title>Chitinophaga ginsengihumi sp. nov., isolated from soil of ginseng rhizosphere.</title>
        <authorList>
            <person name="Lee J."/>
        </authorList>
    </citation>
    <scope>NUCLEOTIDE SEQUENCE [LARGE SCALE GENOMIC DNA]</scope>
    <source>
        <strain evidence="9 10">BN140078</strain>
    </source>
</reference>
<evidence type="ECO:0000256" key="1">
    <source>
        <dbReference type="ARBA" id="ARBA00004651"/>
    </source>
</evidence>
<dbReference type="Pfam" id="PF13567">
    <property type="entry name" value="DUF4131"/>
    <property type="match status" value="1"/>
</dbReference>
<feature type="transmembrane region" description="Helical" evidence="6">
    <location>
        <begin position="521"/>
        <end position="541"/>
    </location>
</feature>
<dbReference type="AlphaFoldDB" id="A0A5B2W3F7"/>
<evidence type="ECO:0000313" key="9">
    <source>
        <dbReference type="EMBL" id="KAA2245192.1"/>
    </source>
</evidence>
<evidence type="ECO:0000313" key="10">
    <source>
        <dbReference type="Proteomes" id="UP000324611"/>
    </source>
</evidence>
<evidence type="ECO:0000256" key="5">
    <source>
        <dbReference type="ARBA" id="ARBA00023136"/>
    </source>
</evidence>